<evidence type="ECO:0000313" key="4">
    <source>
        <dbReference type="Proteomes" id="UP000252585"/>
    </source>
</evidence>
<gene>
    <name evidence="3" type="ORF">DFR57_11071</name>
</gene>
<sequence length="150" mass="17549">MQKQIGEAVELFEEVMIYGQGKVLKSINTELWKKFSPEQIQMLKLIKKEEKLTSNQLAELQGVHKSAISNRLKKLVEKNVVTMLDSEEDQRTKYIELTEEGEKVIQKSDQLLHDYIEHLFSEHIEEAELAQFIEMFKKIKSILQLGDEDK</sequence>
<dbReference type="OrthoDB" id="2401593at2"/>
<accession>A0A368XIM3</accession>
<dbReference type="PANTHER" id="PTHR33164">
    <property type="entry name" value="TRANSCRIPTIONAL REGULATOR, MARR FAMILY"/>
    <property type="match status" value="1"/>
</dbReference>
<keyword evidence="4" id="KW-1185">Reference proteome</keyword>
<dbReference type="InterPro" id="IPR036388">
    <property type="entry name" value="WH-like_DNA-bd_sf"/>
</dbReference>
<protein>
    <submittedName>
        <fullName evidence="3">DNA-binding MarR family transcriptional regulator</fullName>
    </submittedName>
</protein>
<evidence type="ECO:0000259" key="2">
    <source>
        <dbReference type="PROSITE" id="PS50995"/>
    </source>
</evidence>
<dbReference type="InterPro" id="IPR036390">
    <property type="entry name" value="WH_DNA-bd_sf"/>
</dbReference>
<dbReference type="RefSeq" id="WP_114353518.1">
    <property type="nucleotide sequence ID" value="NZ_QPJJ01000010.1"/>
</dbReference>
<dbReference type="EMBL" id="QPJJ01000010">
    <property type="protein sequence ID" value="RCW65854.1"/>
    <property type="molecule type" value="Genomic_DNA"/>
</dbReference>
<dbReference type="Pfam" id="PF12802">
    <property type="entry name" value="MarR_2"/>
    <property type="match status" value="1"/>
</dbReference>
<evidence type="ECO:0000256" key="1">
    <source>
        <dbReference type="ARBA" id="ARBA00023125"/>
    </source>
</evidence>
<dbReference type="PROSITE" id="PS50995">
    <property type="entry name" value="HTH_MARR_2"/>
    <property type="match status" value="1"/>
</dbReference>
<evidence type="ECO:0000313" key="3">
    <source>
        <dbReference type="EMBL" id="RCW65854.1"/>
    </source>
</evidence>
<dbReference type="AlphaFoldDB" id="A0A368XIM3"/>
<reference evidence="3 4" key="1">
    <citation type="submission" date="2018-07" db="EMBL/GenBank/DDBJ databases">
        <title>Genomic Encyclopedia of Type Strains, Phase IV (KMG-IV): sequencing the most valuable type-strain genomes for metagenomic binning, comparative biology and taxonomic classification.</title>
        <authorList>
            <person name="Goeker M."/>
        </authorList>
    </citation>
    <scope>NUCLEOTIDE SEQUENCE [LARGE SCALE GENOMIC DNA]</scope>
    <source>
        <strain evidence="3 4">DSM 27696</strain>
    </source>
</reference>
<dbReference type="InterPro" id="IPR000835">
    <property type="entry name" value="HTH_MarR-typ"/>
</dbReference>
<dbReference type="PANTHER" id="PTHR33164:SF102">
    <property type="entry name" value="TRANSCRIPTIONAL REGULATORY PROTEIN"/>
    <property type="match status" value="1"/>
</dbReference>
<dbReference type="Proteomes" id="UP000252585">
    <property type="component" value="Unassembled WGS sequence"/>
</dbReference>
<comment type="caution">
    <text evidence="3">The sequence shown here is derived from an EMBL/GenBank/DDBJ whole genome shotgun (WGS) entry which is preliminary data.</text>
</comment>
<dbReference type="SUPFAM" id="SSF46785">
    <property type="entry name" value="Winged helix' DNA-binding domain"/>
    <property type="match status" value="1"/>
</dbReference>
<dbReference type="GO" id="GO:0003677">
    <property type="term" value="F:DNA binding"/>
    <property type="evidence" value="ECO:0007669"/>
    <property type="project" value="UniProtKB-KW"/>
</dbReference>
<dbReference type="CDD" id="cd00090">
    <property type="entry name" value="HTH_ARSR"/>
    <property type="match status" value="1"/>
</dbReference>
<dbReference type="GO" id="GO:0003700">
    <property type="term" value="F:DNA-binding transcription factor activity"/>
    <property type="evidence" value="ECO:0007669"/>
    <property type="project" value="InterPro"/>
</dbReference>
<dbReference type="InterPro" id="IPR011991">
    <property type="entry name" value="ArsR-like_HTH"/>
</dbReference>
<dbReference type="InterPro" id="IPR039422">
    <property type="entry name" value="MarR/SlyA-like"/>
</dbReference>
<proteinExistence type="predicted"/>
<dbReference type="Gene3D" id="1.10.10.10">
    <property type="entry name" value="Winged helix-like DNA-binding domain superfamily/Winged helix DNA-binding domain"/>
    <property type="match status" value="1"/>
</dbReference>
<feature type="domain" description="HTH marR-type" evidence="2">
    <location>
        <begin position="1"/>
        <end position="141"/>
    </location>
</feature>
<dbReference type="SMART" id="SM00347">
    <property type="entry name" value="HTH_MARR"/>
    <property type="match status" value="1"/>
</dbReference>
<keyword evidence="1 3" id="KW-0238">DNA-binding</keyword>
<organism evidence="3 4">
    <name type="scientific">Saliterribacillus persicus</name>
    <dbReference type="NCBI Taxonomy" id="930114"/>
    <lineage>
        <taxon>Bacteria</taxon>
        <taxon>Bacillati</taxon>
        <taxon>Bacillota</taxon>
        <taxon>Bacilli</taxon>
        <taxon>Bacillales</taxon>
        <taxon>Bacillaceae</taxon>
        <taxon>Saliterribacillus</taxon>
    </lineage>
</organism>
<dbReference type="GO" id="GO:0006950">
    <property type="term" value="P:response to stress"/>
    <property type="evidence" value="ECO:0007669"/>
    <property type="project" value="TreeGrafter"/>
</dbReference>
<name>A0A368XIM3_9BACI</name>